<sequence length="189" mass="21846">MKIKQNLVQNDIEGQKEILEEMDAQFIFEDTAKNNAVIINLGSSDNSKPEFDIWEVIDKTCFYYFHCAPIISLFLFKKIGWASLVFAIHSLCMAYHTFSGLLIGISDIVYNLFCRNRSFIGILVGFANSCVSIVQIRNFRKGCKDKQNNYKVLRGYDRKIAISFMLYLSIYTFFCMYNGIFAWGAAFYL</sequence>
<dbReference type="EMBL" id="AFBI03000023">
    <property type="protein sequence ID" value="EJW04125.1"/>
    <property type="molecule type" value="Genomic_DNA"/>
</dbReference>
<keyword evidence="3" id="KW-1185">Reference proteome</keyword>
<reference evidence="2 3" key="1">
    <citation type="submission" date="2011-08" db="EMBL/GenBank/DDBJ databases">
        <authorList>
            <person name="Liu Z.J."/>
            <person name="Shi F.L."/>
            <person name="Lu J.Q."/>
            <person name="Li M."/>
            <person name="Wang Z.L."/>
        </authorList>
    </citation>
    <scope>NUCLEOTIDE SEQUENCE [LARGE SCALE GENOMIC DNA]</scope>
    <source>
        <strain evidence="2 3">USNM 41457</strain>
    </source>
</reference>
<gene>
    <name evidence="2" type="ORF">EDEG_01561</name>
</gene>
<accession>J9DNL6</accession>
<keyword evidence="1" id="KW-1133">Transmembrane helix</keyword>
<organism evidence="2 3">
    <name type="scientific">Edhazardia aedis (strain USNM 41457)</name>
    <name type="common">Microsporidian parasite</name>
    <dbReference type="NCBI Taxonomy" id="1003232"/>
    <lineage>
        <taxon>Eukaryota</taxon>
        <taxon>Fungi</taxon>
        <taxon>Fungi incertae sedis</taxon>
        <taxon>Microsporidia</taxon>
        <taxon>Edhazardia</taxon>
    </lineage>
</organism>
<dbReference type="HOGENOM" id="CLU_1434424_0_0_1"/>
<dbReference type="AlphaFoldDB" id="J9DNL6"/>
<feature type="transmembrane region" description="Helical" evidence="1">
    <location>
        <begin position="118"/>
        <end position="139"/>
    </location>
</feature>
<proteinExistence type="predicted"/>
<keyword evidence="1" id="KW-0812">Transmembrane</keyword>
<evidence type="ECO:0000313" key="2">
    <source>
        <dbReference type="EMBL" id="EJW04125.1"/>
    </source>
</evidence>
<evidence type="ECO:0000256" key="1">
    <source>
        <dbReference type="SAM" id="Phobius"/>
    </source>
</evidence>
<protein>
    <submittedName>
        <fullName evidence="2">Uncharacterized protein</fullName>
    </submittedName>
</protein>
<evidence type="ECO:0000313" key="3">
    <source>
        <dbReference type="Proteomes" id="UP000003163"/>
    </source>
</evidence>
<keyword evidence="1" id="KW-0472">Membrane</keyword>
<feature type="transmembrane region" description="Helical" evidence="1">
    <location>
        <begin position="160"/>
        <end position="186"/>
    </location>
</feature>
<dbReference type="Proteomes" id="UP000003163">
    <property type="component" value="Unassembled WGS sequence"/>
</dbReference>
<dbReference type="InParanoid" id="J9DNL6"/>
<dbReference type="VEuPathDB" id="MicrosporidiaDB:EDEG_01561"/>
<comment type="caution">
    <text evidence="2">The sequence shown here is derived from an EMBL/GenBank/DDBJ whole genome shotgun (WGS) entry which is preliminary data.</text>
</comment>
<feature type="transmembrane region" description="Helical" evidence="1">
    <location>
        <begin position="79"/>
        <end position="98"/>
    </location>
</feature>
<reference evidence="3" key="2">
    <citation type="submission" date="2015-07" db="EMBL/GenBank/DDBJ databases">
        <title>Contrasting host-pathogen interactions and genome evolution in two generalist and specialist microsporidian pathogens of mosquitoes.</title>
        <authorList>
            <consortium name="The Broad Institute Genomics Platform"/>
            <consortium name="The Broad Institute Genome Sequencing Center for Infectious Disease"/>
            <person name="Cuomo C.A."/>
            <person name="Sanscrainte N.D."/>
            <person name="Goldberg J.M."/>
            <person name="Heiman D."/>
            <person name="Young S."/>
            <person name="Zeng Q."/>
            <person name="Becnel J.J."/>
            <person name="Birren B.W."/>
        </authorList>
    </citation>
    <scope>NUCLEOTIDE SEQUENCE [LARGE SCALE GENOMIC DNA]</scope>
    <source>
        <strain evidence="3">USNM 41457</strain>
    </source>
</reference>
<name>J9DNL6_EDHAE</name>